<dbReference type="SMR" id="O16251"/>
<dbReference type="InterPro" id="IPR040161">
    <property type="entry name" value="FB224"/>
</dbReference>
<keyword evidence="3" id="KW-1185">Reference proteome</keyword>
<dbReference type="PANTHER" id="PTHR23015:SF4">
    <property type="entry name" value="DUF38 DOMAIN-CONTAINING PROTEIN-RELATED"/>
    <property type="match status" value="1"/>
</dbReference>
<dbReference type="GeneID" id="185738"/>
<name>O16251_CAEEL</name>
<dbReference type="Proteomes" id="UP000001940">
    <property type="component" value="Chromosome V"/>
</dbReference>
<dbReference type="SMART" id="SM00256">
    <property type="entry name" value="FBOX"/>
    <property type="match status" value="1"/>
</dbReference>
<feature type="domain" description="F-box" evidence="1">
    <location>
        <begin position="102"/>
        <end position="149"/>
    </location>
</feature>
<dbReference type="SUPFAM" id="SSF81383">
    <property type="entry name" value="F-box domain"/>
    <property type="match status" value="1"/>
</dbReference>
<dbReference type="Pfam" id="PF01827">
    <property type="entry name" value="FTH"/>
    <property type="match status" value="1"/>
</dbReference>
<accession>O16251</accession>
<protein>
    <submittedName>
        <fullName evidence="2">F-box domain-containing protein</fullName>
    </submittedName>
</protein>
<proteinExistence type="predicted"/>
<dbReference type="PANTHER" id="PTHR23015">
    <property type="entry name" value="UNCHARACTERIZED C.ELEGANS PROTEIN"/>
    <property type="match status" value="1"/>
</dbReference>
<dbReference type="PROSITE" id="PS50181">
    <property type="entry name" value="FBOX"/>
    <property type="match status" value="1"/>
</dbReference>
<gene>
    <name evidence="2 4" type="primary">fbxa-183</name>
    <name evidence="2" type="ORF">CELE_F44E7.6</name>
    <name evidence="4" type="ORF">F44E7.6</name>
</gene>
<dbReference type="CDD" id="cd22150">
    <property type="entry name" value="F-box_CeFBXA-like"/>
    <property type="match status" value="1"/>
</dbReference>
<reference evidence="2 3" key="1">
    <citation type="journal article" date="1998" name="Science">
        <title>Genome sequence of the nematode C. elegans: a platform for investigating biology.</title>
        <authorList>
            <consortium name="The C. elegans sequencing consortium"/>
            <person name="Sulson J.E."/>
            <person name="Waterston R."/>
        </authorList>
    </citation>
    <scope>NUCLEOTIDE SEQUENCE [LARGE SCALE GENOMIC DNA]</scope>
    <source>
        <strain evidence="2 3">Bristol N2</strain>
    </source>
</reference>
<dbReference type="HOGENOM" id="CLU_030831_3_2_1"/>
<dbReference type="PaxDb" id="6239-F44E7.6"/>
<dbReference type="AlphaFoldDB" id="O16251"/>
<dbReference type="Pfam" id="PF00646">
    <property type="entry name" value="F-box"/>
    <property type="match status" value="1"/>
</dbReference>
<evidence type="ECO:0000313" key="4">
    <source>
        <dbReference type="WormBase" id="F44E7.6"/>
    </source>
</evidence>
<dbReference type="CTD" id="185738"/>
<dbReference type="AGR" id="WB:WBGene00018428"/>
<evidence type="ECO:0000259" key="1">
    <source>
        <dbReference type="PROSITE" id="PS50181"/>
    </source>
</evidence>
<dbReference type="KEGG" id="cel:CELE_F44E7.6"/>
<organism evidence="2 3">
    <name type="scientific">Caenorhabditis elegans</name>
    <dbReference type="NCBI Taxonomy" id="6239"/>
    <lineage>
        <taxon>Eukaryota</taxon>
        <taxon>Metazoa</taxon>
        <taxon>Ecdysozoa</taxon>
        <taxon>Nematoda</taxon>
        <taxon>Chromadorea</taxon>
        <taxon>Rhabditida</taxon>
        <taxon>Rhabditina</taxon>
        <taxon>Rhabditomorpha</taxon>
        <taxon>Rhabditoidea</taxon>
        <taxon>Rhabditidae</taxon>
        <taxon>Peloderinae</taxon>
        <taxon>Caenorhabditis</taxon>
    </lineage>
</organism>
<dbReference type="RefSeq" id="NP_504516.2">
    <property type="nucleotide sequence ID" value="NM_072115.2"/>
</dbReference>
<dbReference type="EMBL" id="BX284605">
    <property type="protein sequence ID" value="CCD67869.1"/>
    <property type="molecule type" value="Genomic_DNA"/>
</dbReference>
<dbReference type="InterPro" id="IPR001810">
    <property type="entry name" value="F-box_dom"/>
</dbReference>
<dbReference type="Bgee" id="WBGene00018428">
    <property type="expression patterns" value="Expressed in material anatomical entity and 2 other cell types or tissues"/>
</dbReference>
<dbReference type="InterPro" id="IPR002900">
    <property type="entry name" value="DUF38/FTH_CAE_spp"/>
</dbReference>
<sequence>MKFQIHLFLDTSPALRSLFQIVKMSDQIDPKVKCIVMDPRALRICVLFQHLQGIEVFNAYKAMSKVFGDHFMEYRHFEYWYMGLANGSLTVDSYDRFHTSERKEFTGLFTDVQAMILDKLNPIDLFAARAVCRDFKDIIDNQKSTLKKIMMNLDETRVDLETNNSQIRGLNLDCFEVNIMVWMDEWYRIFLAIKGVLESIGILSAKSVLINWDDTYEIAELLQHVKPEVLEDLTIKCLGSERENLVGLEQWKKAKNLKLSKVPHFSIIVKHLNHFKSMNFDFVGESFSRDDIIKFRDEVLLKSTNFEYFTSENVKFSARLLVKVFDLHSTPSSSGSIVYKSKNGTFDIAYHPNGFTIKKKIDSNH</sequence>
<dbReference type="Pfam" id="PF17906">
    <property type="entry name" value="HTH_48"/>
    <property type="match status" value="1"/>
</dbReference>
<dbReference type="WormBase" id="F44E7.6">
    <property type="protein sequence ID" value="CE45309"/>
    <property type="gene ID" value="WBGene00018428"/>
    <property type="gene designation" value="fbxa-183"/>
</dbReference>
<dbReference type="InParanoid" id="O16251"/>
<dbReference type="OrthoDB" id="5910993at2759"/>
<evidence type="ECO:0000313" key="2">
    <source>
        <dbReference type="EMBL" id="CCD67869.1"/>
    </source>
</evidence>
<evidence type="ECO:0000313" key="3">
    <source>
        <dbReference type="Proteomes" id="UP000001940"/>
    </source>
</evidence>
<dbReference type="InterPro" id="IPR036047">
    <property type="entry name" value="F-box-like_dom_sf"/>
</dbReference>
<dbReference type="STRING" id="6239.F44E7.6.1"/>
<dbReference type="InterPro" id="IPR041426">
    <property type="entry name" value="Mos1_HTH"/>
</dbReference>
<dbReference type="UCSC" id="F44E7.6">
    <property type="organism name" value="c. elegans"/>
</dbReference>
<dbReference type="PhylomeDB" id="O16251"/>